<name>A0AAU9N5C4_9ASTR</name>
<evidence type="ECO:0000313" key="2">
    <source>
        <dbReference type="Proteomes" id="UP001157418"/>
    </source>
</evidence>
<dbReference type="Proteomes" id="UP001157418">
    <property type="component" value="Unassembled WGS sequence"/>
</dbReference>
<protein>
    <submittedName>
        <fullName evidence="1">Uncharacterized protein</fullName>
    </submittedName>
</protein>
<accession>A0AAU9N5C4</accession>
<gene>
    <name evidence="1" type="ORF">LVIROSA_LOCUS20360</name>
</gene>
<comment type="caution">
    <text evidence="1">The sequence shown here is derived from an EMBL/GenBank/DDBJ whole genome shotgun (WGS) entry which is preliminary data.</text>
</comment>
<dbReference type="EMBL" id="CAKMRJ010003334">
    <property type="protein sequence ID" value="CAH1433790.1"/>
    <property type="molecule type" value="Genomic_DNA"/>
</dbReference>
<proteinExistence type="predicted"/>
<dbReference type="AlphaFoldDB" id="A0AAU9N5C4"/>
<organism evidence="1 2">
    <name type="scientific">Lactuca virosa</name>
    <dbReference type="NCBI Taxonomy" id="75947"/>
    <lineage>
        <taxon>Eukaryota</taxon>
        <taxon>Viridiplantae</taxon>
        <taxon>Streptophyta</taxon>
        <taxon>Embryophyta</taxon>
        <taxon>Tracheophyta</taxon>
        <taxon>Spermatophyta</taxon>
        <taxon>Magnoliopsida</taxon>
        <taxon>eudicotyledons</taxon>
        <taxon>Gunneridae</taxon>
        <taxon>Pentapetalae</taxon>
        <taxon>asterids</taxon>
        <taxon>campanulids</taxon>
        <taxon>Asterales</taxon>
        <taxon>Asteraceae</taxon>
        <taxon>Cichorioideae</taxon>
        <taxon>Cichorieae</taxon>
        <taxon>Lactucinae</taxon>
        <taxon>Lactuca</taxon>
    </lineage>
</organism>
<reference evidence="1 2" key="1">
    <citation type="submission" date="2022-01" db="EMBL/GenBank/DDBJ databases">
        <authorList>
            <person name="Xiong W."/>
            <person name="Schranz E."/>
        </authorList>
    </citation>
    <scope>NUCLEOTIDE SEQUENCE [LARGE SCALE GENOMIC DNA]</scope>
</reference>
<sequence length="269" mass="30856">MPNWITHRSNGPSISLTILSSPNKPRGFNFCYVSTYRLPVIIIHNITKNRTWIYEHCIANVGVGEESYTVLSHWMFRMNEMEGGDLVSITLRNFMSYSGIAMECGVSVVYDEGNTDEEDALGYYKSWNHIIGGDLTGYQLTTGEYILSILRITTHGVKPFMRYGKFVGDRDYYKGDEMLFTALSQRKPAIVGHIPEEIGTSTCNDLILNDEDEVPVVAEVKFEAESESESEVEVEVRVMVEAEVEQHAKRSCMWRKWFNCTRHNFYIKN</sequence>
<evidence type="ECO:0000313" key="1">
    <source>
        <dbReference type="EMBL" id="CAH1433790.1"/>
    </source>
</evidence>
<keyword evidence="2" id="KW-1185">Reference proteome</keyword>